<dbReference type="EMBL" id="JAAMPC010000012">
    <property type="protein sequence ID" value="KAG2274053.1"/>
    <property type="molecule type" value="Genomic_DNA"/>
</dbReference>
<sequence length="123" mass="14051">MLSVDDEKSLTQGHLFNEPNRIPDQRFKTGISHLQSNLRPLIYPNQGKRIDRRGREEKRLSEEAERSADQINWENSGEGPPSTPRRVTRRQSRTSLTGREDEDAGGKAGRPRREDASPETWTG</sequence>
<evidence type="ECO:0000313" key="2">
    <source>
        <dbReference type="EMBL" id="KAG2274053.1"/>
    </source>
</evidence>
<proteinExistence type="predicted"/>
<evidence type="ECO:0000313" key="3">
    <source>
        <dbReference type="Proteomes" id="UP000886595"/>
    </source>
</evidence>
<dbReference type="Proteomes" id="UP000886595">
    <property type="component" value="Unassembled WGS sequence"/>
</dbReference>
<feature type="region of interest" description="Disordered" evidence="1">
    <location>
        <begin position="38"/>
        <end position="123"/>
    </location>
</feature>
<reference evidence="2 3" key="1">
    <citation type="submission" date="2020-02" db="EMBL/GenBank/DDBJ databases">
        <authorList>
            <person name="Ma Q."/>
            <person name="Huang Y."/>
            <person name="Song X."/>
            <person name="Pei D."/>
        </authorList>
    </citation>
    <scope>NUCLEOTIDE SEQUENCE [LARGE SCALE GENOMIC DNA]</scope>
    <source>
        <strain evidence="2">Sxm20200214</strain>
        <tissue evidence="2">Leaf</tissue>
    </source>
</reference>
<accession>A0A8X7QUP3</accession>
<feature type="region of interest" description="Disordered" evidence="1">
    <location>
        <begin position="1"/>
        <end position="24"/>
    </location>
</feature>
<name>A0A8X7QUP3_BRACI</name>
<protein>
    <submittedName>
        <fullName evidence="2">Uncharacterized protein</fullName>
    </submittedName>
</protein>
<feature type="compositionally biased region" description="Basic and acidic residues" evidence="1">
    <location>
        <begin position="53"/>
        <end position="68"/>
    </location>
</feature>
<gene>
    <name evidence="2" type="ORF">Bca52824_056608</name>
</gene>
<organism evidence="2 3">
    <name type="scientific">Brassica carinata</name>
    <name type="common">Ethiopian mustard</name>
    <name type="synonym">Abyssinian cabbage</name>
    <dbReference type="NCBI Taxonomy" id="52824"/>
    <lineage>
        <taxon>Eukaryota</taxon>
        <taxon>Viridiplantae</taxon>
        <taxon>Streptophyta</taxon>
        <taxon>Embryophyta</taxon>
        <taxon>Tracheophyta</taxon>
        <taxon>Spermatophyta</taxon>
        <taxon>Magnoliopsida</taxon>
        <taxon>eudicotyledons</taxon>
        <taxon>Gunneridae</taxon>
        <taxon>Pentapetalae</taxon>
        <taxon>rosids</taxon>
        <taxon>malvids</taxon>
        <taxon>Brassicales</taxon>
        <taxon>Brassicaceae</taxon>
        <taxon>Brassiceae</taxon>
        <taxon>Brassica</taxon>
    </lineage>
</organism>
<keyword evidence="3" id="KW-1185">Reference proteome</keyword>
<evidence type="ECO:0000256" key="1">
    <source>
        <dbReference type="SAM" id="MobiDB-lite"/>
    </source>
</evidence>
<dbReference type="OrthoDB" id="10456932at2759"/>
<dbReference type="AlphaFoldDB" id="A0A8X7QUP3"/>
<comment type="caution">
    <text evidence="2">The sequence shown here is derived from an EMBL/GenBank/DDBJ whole genome shotgun (WGS) entry which is preliminary data.</text>
</comment>